<dbReference type="Gene3D" id="3.30.830.10">
    <property type="entry name" value="Metalloenzyme, LuxS/M16 peptidase-like"/>
    <property type="match status" value="4"/>
</dbReference>
<dbReference type="KEGG" id="panm:D3795_00955"/>
<dbReference type="GO" id="GO:0004222">
    <property type="term" value="F:metalloendopeptidase activity"/>
    <property type="evidence" value="ECO:0007669"/>
    <property type="project" value="UniProtKB-EC"/>
</dbReference>
<evidence type="ECO:0000313" key="20">
    <source>
        <dbReference type="Proteomes" id="UP000427820"/>
    </source>
</evidence>
<dbReference type="EC" id="3.4.24.55" evidence="4"/>
<evidence type="ECO:0000256" key="13">
    <source>
        <dbReference type="ARBA" id="ARBA00033450"/>
    </source>
</evidence>
<keyword evidence="6" id="KW-0645">Protease</keyword>
<feature type="domain" description="Peptidase M16 middle/third" evidence="17">
    <location>
        <begin position="387"/>
        <end position="665"/>
    </location>
</feature>
<dbReference type="GO" id="GO:0005737">
    <property type="term" value="C:cytoplasm"/>
    <property type="evidence" value="ECO:0007669"/>
    <property type="project" value="UniProtKB-ARBA"/>
</dbReference>
<dbReference type="Pfam" id="PF00675">
    <property type="entry name" value="Peptidase_M16"/>
    <property type="match status" value="1"/>
</dbReference>
<evidence type="ECO:0000256" key="9">
    <source>
        <dbReference type="ARBA" id="ARBA00022833"/>
    </source>
</evidence>
<evidence type="ECO:0000259" key="17">
    <source>
        <dbReference type="Pfam" id="PF16187"/>
    </source>
</evidence>
<organism evidence="19 20">
    <name type="scientific">Pseudidiomarina andamanensis</name>
    <dbReference type="NCBI Taxonomy" id="1940690"/>
    <lineage>
        <taxon>Bacteria</taxon>
        <taxon>Pseudomonadati</taxon>
        <taxon>Pseudomonadota</taxon>
        <taxon>Gammaproteobacteria</taxon>
        <taxon>Alteromonadales</taxon>
        <taxon>Idiomarinaceae</taxon>
        <taxon>Pseudidiomarina</taxon>
    </lineage>
</organism>
<comment type="similarity">
    <text evidence="3 14">Belongs to the peptidase M16 family.</text>
</comment>
<dbReference type="EMBL" id="CP032551">
    <property type="protein sequence ID" value="QGT94835.1"/>
    <property type="molecule type" value="Genomic_DNA"/>
</dbReference>
<keyword evidence="7" id="KW-0479">Metal-binding</keyword>
<evidence type="ECO:0000259" key="15">
    <source>
        <dbReference type="Pfam" id="PF00675"/>
    </source>
</evidence>
<evidence type="ECO:0000256" key="4">
    <source>
        <dbReference type="ARBA" id="ARBA00012449"/>
    </source>
</evidence>
<dbReference type="PANTHER" id="PTHR43690">
    <property type="entry name" value="NARDILYSIN"/>
    <property type="match status" value="1"/>
</dbReference>
<comment type="cofactor">
    <cofactor evidence="1">
        <name>Zn(2+)</name>
        <dbReference type="ChEBI" id="CHEBI:29105"/>
    </cofactor>
</comment>
<evidence type="ECO:0000256" key="12">
    <source>
        <dbReference type="ARBA" id="ARBA00031184"/>
    </source>
</evidence>
<dbReference type="Pfam" id="PF05193">
    <property type="entry name" value="Peptidase_M16_C"/>
    <property type="match status" value="1"/>
</dbReference>
<evidence type="ECO:0000256" key="1">
    <source>
        <dbReference type="ARBA" id="ARBA00001947"/>
    </source>
</evidence>
<dbReference type="GO" id="GO:0046872">
    <property type="term" value="F:metal ion binding"/>
    <property type="evidence" value="ECO:0007669"/>
    <property type="project" value="UniProtKB-KW"/>
</dbReference>
<dbReference type="RefSeq" id="WP_156265752.1">
    <property type="nucleotide sequence ID" value="NZ_CP032551.1"/>
</dbReference>
<reference evidence="19 20" key="1">
    <citation type="submission" date="2018-09" db="EMBL/GenBank/DDBJ databases">
        <title>Whole genome sequencing of Idiomarina andamanensis W-5T (LMG 29773T= JCM 31645T).</title>
        <authorList>
            <person name="Das S.K."/>
        </authorList>
    </citation>
    <scope>NUCLEOTIDE SEQUENCE [LARGE SCALE GENOMIC DNA]</scope>
    <source>
        <strain evidence="19 20">W-5T</strain>
    </source>
</reference>
<keyword evidence="8" id="KW-0378">Hydrolase</keyword>
<dbReference type="Proteomes" id="UP000427820">
    <property type="component" value="Chromosome"/>
</dbReference>
<keyword evidence="10" id="KW-0482">Metalloprotease</keyword>
<dbReference type="InterPro" id="IPR032632">
    <property type="entry name" value="Peptidase_M16_M"/>
</dbReference>
<evidence type="ECO:0000259" key="18">
    <source>
        <dbReference type="Pfam" id="PF22456"/>
    </source>
</evidence>
<feature type="domain" description="Coenzyme PQQ synthesis protein F-like C-terminal lobe" evidence="18">
    <location>
        <begin position="765"/>
        <end position="864"/>
    </location>
</feature>
<evidence type="ECO:0000256" key="7">
    <source>
        <dbReference type="ARBA" id="ARBA00022723"/>
    </source>
</evidence>
<evidence type="ECO:0000256" key="6">
    <source>
        <dbReference type="ARBA" id="ARBA00022670"/>
    </source>
</evidence>
<dbReference type="InterPro" id="IPR011765">
    <property type="entry name" value="Pept_M16_N"/>
</dbReference>
<dbReference type="Pfam" id="PF22456">
    <property type="entry name" value="PqqF-like_C_4"/>
    <property type="match status" value="1"/>
</dbReference>
<keyword evidence="20" id="KW-1185">Reference proteome</keyword>
<keyword evidence="9" id="KW-0862">Zinc</keyword>
<evidence type="ECO:0000256" key="8">
    <source>
        <dbReference type="ARBA" id="ARBA00022801"/>
    </source>
</evidence>
<evidence type="ECO:0000256" key="14">
    <source>
        <dbReference type="RuleBase" id="RU004447"/>
    </source>
</evidence>
<comment type="function">
    <text evidence="2">Endopeptidase that degrades small peptides of less than 7 kDa, such as glucagon and insulin.</text>
</comment>
<accession>A0AA92EQT1</accession>
<dbReference type="PROSITE" id="PS00143">
    <property type="entry name" value="INSULINASE"/>
    <property type="match status" value="1"/>
</dbReference>
<dbReference type="InterPro" id="IPR007863">
    <property type="entry name" value="Peptidase_M16_C"/>
</dbReference>
<name>A0AA92EQT1_9GAMM</name>
<feature type="domain" description="Peptidase M16 N-terminal" evidence="15">
    <location>
        <begin position="43"/>
        <end position="176"/>
    </location>
</feature>
<gene>
    <name evidence="19" type="ORF">D3795_00955</name>
</gene>
<evidence type="ECO:0000256" key="11">
    <source>
        <dbReference type="ARBA" id="ARBA00029597"/>
    </source>
</evidence>
<dbReference type="InterPro" id="IPR054734">
    <property type="entry name" value="PqqF-like_C_4"/>
</dbReference>
<evidence type="ECO:0000259" key="16">
    <source>
        <dbReference type="Pfam" id="PF05193"/>
    </source>
</evidence>
<evidence type="ECO:0000256" key="2">
    <source>
        <dbReference type="ARBA" id="ARBA00002184"/>
    </source>
</evidence>
<sequence>MMATESSGVTLSARVILDDQDITKSPTDQRNYRIVELDNGMRCVLVHEAEARQASAALAVAAGHFHDPHHAQGLAHFLEHMLFLGTKKYPDATSYQSFISAHGGNHNAWTGTEFSNYYFTVDANYFDQALDRFMRFFHEPLFAQKWIEKELQSIESEFQLKRQDELRRLYQVHKATSNPKHPFSKFSVGNLSTLKDQPNNSLQQQLRDFFQRWYCARRMTLVLLGPQSLEQLTELASTHAQAVKSGCADVWDIDEPLYLSEQLGIELHVNPIKDARRLIVTFALPGINDDYANKTTSYIAHLLGYEGPGSLFGYLRDKHWINTLAAGGGISGSNFKDFNINMQLTEQGMAHRDEIIAALFHYIQLIREHGLNPWRYDERRVGVMNAFNFQEQPRASDLAPQLAVNLQHYLAEDIIFGDYRMDGLFQPKAHQFLDCMRPDNMRITVIHKDLPTDSIEPIYGSHYAVHPLSQQQLETFRACTPTGVKLPDPNPYLAEPWQLQSISSDEPTGLPRAKQTAPALMSWHLHDIDFRQPKAHLYLGFQLPNVVATPANFAQTRLWCELMLDILNEQCYDAEIAGLHFNLYPQQQGMTLHVTGPAHYAPQLTNTLLQAMLAPEFCQQRWKDLRQRLMTNWRQALLHKPLNFLFSHLNVQLQPHTYSVLDLAEELERLSFEDFCASSPQLFTQAQVQLFAHGDVKAEQLAPVHEALSTWLGLAEPLAPIDLTPAALDTLPNKVTVNTQHPDHAVIAVIQSMQNSVQQQGVFMLLNQMLQPRFFAQLRTEQQLGYLVGTTYLPMQQYPHLLFYVQSSRVDNQQIETAMNEFFDDMPTLLADITEEEFDKARQSLTQQLTEKDSSLRSRSQRLWSAITQQDHDFSRLTRIASAIETLTMDAFKAESKHLFNNKSGQMFLSACPANFDRSR</sequence>
<dbReference type="GO" id="GO:0006508">
    <property type="term" value="P:proteolysis"/>
    <property type="evidence" value="ECO:0007669"/>
    <property type="project" value="UniProtKB-KW"/>
</dbReference>
<dbReference type="Pfam" id="PF16187">
    <property type="entry name" value="Peptidase_M16_M"/>
    <property type="match status" value="1"/>
</dbReference>
<evidence type="ECO:0000256" key="10">
    <source>
        <dbReference type="ARBA" id="ARBA00023049"/>
    </source>
</evidence>
<dbReference type="FunFam" id="3.30.830.10:FF:000005">
    <property type="entry name" value="nardilysin isoform X1"/>
    <property type="match status" value="1"/>
</dbReference>
<evidence type="ECO:0000313" key="19">
    <source>
        <dbReference type="EMBL" id="QGT94835.1"/>
    </source>
</evidence>
<feature type="domain" description="Peptidase M16 C-terminal" evidence="16">
    <location>
        <begin position="204"/>
        <end position="378"/>
    </location>
</feature>
<dbReference type="PANTHER" id="PTHR43690:SF18">
    <property type="entry name" value="INSULIN-DEGRADING ENZYME-RELATED"/>
    <property type="match status" value="1"/>
</dbReference>
<dbReference type="InterPro" id="IPR001431">
    <property type="entry name" value="Pept_M16_Zn_BS"/>
</dbReference>
<dbReference type="InterPro" id="IPR050626">
    <property type="entry name" value="Peptidase_M16"/>
</dbReference>
<evidence type="ECO:0000256" key="5">
    <source>
        <dbReference type="ARBA" id="ARBA00017565"/>
    </source>
</evidence>
<proteinExistence type="inferred from homology"/>
<dbReference type="InterPro" id="IPR011249">
    <property type="entry name" value="Metalloenz_LuxS/M16"/>
</dbReference>
<protein>
    <recommendedName>
        <fullName evidence="5">Protease 3</fullName>
        <ecNumber evidence="4">3.4.24.55</ecNumber>
    </recommendedName>
    <alternativeName>
        <fullName evidence="13">Pitrilysin</fullName>
    </alternativeName>
    <alternativeName>
        <fullName evidence="12">Protease III</fullName>
    </alternativeName>
    <alternativeName>
        <fullName evidence="11">Protease pi</fullName>
    </alternativeName>
</protein>
<dbReference type="AlphaFoldDB" id="A0AA92EQT1"/>
<evidence type="ECO:0000256" key="3">
    <source>
        <dbReference type="ARBA" id="ARBA00007261"/>
    </source>
</evidence>
<dbReference type="SUPFAM" id="SSF63411">
    <property type="entry name" value="LuxS/MPP-like metallohydrolase"/>
    <property type="match status" value="4"/>
</dbReference>
<dbReference type="FunFam" id="3.30.830.10:FF:000012">
    <property type="entry name" value="Protease 3"/>
    <property type="match status" value="1"/>
</dbReference>